<evidence type="ECO:0000256" key="6">
    <source>
        <dbReference type="ARBA" id="ARBA00023014"/>
    </source>
</evidence>
<feature type="domain" description="4Fe4S-binding SPASM" evidence="8">
    <location>
        <begin position="275"/>
        <end position="341"/>
    </location>
</feature>
<evidence type="ECO:0000256" key="4">
    <source>
        <dbReference type="ARBA" id="ARBA00022723"/>
    </source>
</evidence>
<keyword evidence="4" id="KW-0479">Metal-binding</keyword>
<dbReference type="SUPFAM" id="SSF102114">
    <property type="entry name" value="Radical SAM enzymes"/>
    <property type="match status" value="1"/>
</dbReference>
<dbReference type="SFLD" id="SFLDG01067">
    <property type="entry name" value="SPASM/twitch_domain_containing"/>
    <property type="match status" value="1"/>
</dbReference>
<dbReference type="InterPro" id="IPR034391">
    <property type="entry name" value="AdoMet-like_SPASM_containing"/>
</dbReference>
<dbReference type="PANTHER" id="PTHR11228">
    <property type="entry name" value="RADICAL SAM DOMAIN PROTEIN"/>
    <property type="match status" value="1"/>
</dbReference>
<evidence type="ECO:0000256" key="1">
    <source>
        <dbReference type="ARBA" id="ARBA00001966"/>
    </source>
</evidence>
<reference evidence="9 10" key="1">
    <citation type="submission" date="2024-09" db="EMBL/GenBank/DDBJ databases">
        <title>Floridaenema gen nov. (Aerosakkonemataceae, Aerosakkonematales ord. nov., Cyanobacteria) from benthic tropical and subtropical fresh waters, with the description of four new species.</title>
        <authorList>
            <person name="Moretto J.A."/>
            <person name="Berthold D.E."/>
            <person name="Lefler F.W."/>
            <person name="Huang I.-S."/>
            <person name="Laughinghouse H. IV."/>
        </authorList>
    </citation>
    <scope>NUCLEOTIDE SEQUENCE [LARGE SCALE GENOMIC DNA]</scope>
    <source>
        <strain evidence="9 10">BLCC-F50</strain>
    </source>
</reference>
<dbReference type="EMBL" id="JBHFNR010000149">
    <property type="protein sequence ID" value="MFB2895266.1"/>
    <property type="molecule type" value="Genomic_DNA"/>
</dbReference>
<dbReference type="SFLD" id="SFLDG01387">
    <property type="entry name" value="BtrN-like_SPASM_domain_contain"/>
    <property type="match status" value="1"/>
</dbReference>
<dbReference type="Pfam" id="PF13186">
    <property type="entry name" value="SPASM"/>
    <property type="match status" value="1"/>
</dbReference>
<comment type="cofactor">
    <cofactor evidence="1">
        <name>[4Fe-4S] cluster</name>
        <dbReference type="ChEBI" id="CHEBI:49883"/>
    </cofactor>
</comment>
<dbReference type="InterPro" id="IPR023885">
    <property type="entry name" value="4Fe4S-binding_SPASM_dom"/>
</dbReference>
<evidence type="ECO:0000256" key="3">
    <source>
        <dbReference type="ARBA" id="ARBA00022691"/>
    </source>
</evidence>
<dbReference type="Proteomes" id="UP001576784">
    <property type="component" value="Unassembled WGS sequence"/>
</dbReference>
<protein>
    <submittedName>
        <fullName evidence="9">Radical SAM protein</fullName>
    </submittedName>
</protein>
<dbReference type="Pfam" id="PF04055">
    <property type="entry name" value="Radical_SAM"/>
    <property type="match status" value="1"/>
</dbReference>
<keyword evidence="10" id="KW-1185">Reference proteome</keyword>
<dbReference type="InterPro" id="IPR007197">
    <property type="entry name" value="rSAM"/>
</dbReference>
<dbReference type="CDD" id="cd01335">
    <property type="entry name" value="Radical_SAM"/>
    <property type="match status" value="1"/>
</dbReference>
<keyword evidence="3" id="KW-0949">S-adenosyl-L-methionine</keyword>
<dbReference type="Gene3D" id="3.20.20.70">
    <property type="entry name" value="Aldolase class I"/>
    <property type="match status" value="1"/>
</dbReference>
<keyword evidence="6" id="KW-0411">Iron-sulfur</keyword>
<keyword evidence="5" id="KW-0408">Iron</keyword>
<sequence length="373" mass="43015">MLSNLKSLIPQPLKSQVKSILQAGEHRFDLWLDVISTEYNFRFRRQTFQKQLEKLRGLPRGLHIEATNTCNARCTFCAYPQMERAKEVMPLDDFRRIIDQYVAMGGKYISLTPIVGDPFVDPHLFARLDDLYKRQEIEGFYFYTNAILMKPQVSEKLLVYGDKLKIHVSWGGFDRETYKAIMGVDRFDMVSRNVEAFVEAKRGTGSPIRFTIALRCPLSQCKGEVWKKFRAWEREGLLNIEHLNSYDSWAGKVKAEDLQAVGLAPRLMPHKRGACEMLYMKPVVLVNGKVNACACRDVEAELIVGDLKESKLSEVWEGKAIEEIIHSHNRGDFPDVCKRCTWYVSVYNQRKSSVLKPLLNWGENDAPDSFKLY</sequence>
<name>A0ABV4XUB9_9CYAN</name>
<evidence type="ECO:0000259" key="8">
    <source>
        <dbReference type="Pfam" id="PF13186"/>
    </source>
</evidence>
<evidence type="ECO:0000313" key="9">
    <source>
        <dbReference type="EMBL" id="MFB2895266.1"/>
    </source>
</evidence>
<dbReference type="InterPro" id="IPR058240">
    <property type="entry name" value="rSAM_sf"/>
</dbReference>
<dbReference type="InterPro" id="IPR013785">
    <property type="entry name" value="Aldolase_TIM"/>
</dbReference>
<accession>A0ABV4XUB9</accession>
<gene>
    <name evidence="9" type="ORF">ACE1CI_20360</name>
</gene>
<dbReference type="CDD" id="cd21109">
    <property type="entry name" value="SPASM"/>
    <property type="match status" value="1"/>
</dbReference>
<dbReference type="RefSeq" id="WP_413264905.1">
    <property type="nucleotide sequence ID" value="NZ_JBHFNR010000149.1"/>
</dbReference>
<evidence type="ECO:0000259" key="7">
    <source>
        <dbReference type="Pfam" id="PF04055"/>
    </source>
</evidence>
<dbReference type="PANTHER" id="PTHR11228:SF7">
    <property type="entry name" value="PQQA PEPTIDE CYCLASE"/>
    <property type="match status" value="1"/>
</dbReference>
<feature type="domain" description="Radical SAM core" evidence="7">
    <location>
        <begin position="65"/>
        <end position="201"/>
    </location>
</feature>
<proteinExistence type="predicted"/>
<evidence type="ECO:0000256" key="2">
    <source>
        <dbReference type="ARBA" id="ARBA00022485"/>
    </source>
</evidence>
<dbReference type="SFLD" id="SFLDS00029">
    <property type="entry name" value="Radical_SAM"/>
    <property type="match status" value="1"/>
</dbReference>
<evidence type="ECO:0000256" key="5">
    <source>
        <dbReference type="ARBA" id="ARBA00023004"/>
    </source>
</evidence>
<keyword evidence="2" id="KW-0004">4Fe-4S</keyword>
<organism evidence="9 10">
    <name type="scientific">Floridaenema flaviceps BLCC-F50</name>
    <dbReference type="NCBI Taxonomy" id="3153642"/>
    <lineage>
        <taxon>Bacteria</taxon>
        <taxon>Bacillati</taxon>
        <taxon>Cyanobacteriota</taxon>
        <taxon>Cyanophyceae</taxon>
        <taxon>Oscillatoriophycideae</taxon>
        <taxon>Aerosakkonematales</taxon>
        <taxon>Aerosakkonemataceae</taxon>
        <taxon>Floridanema</taxon>
        <taxon>Floridanema flaviceps</taxon>
    </lineage>
</organism>
<dbReference type="InterPro" id="IPR050377">
    <property type="entry name" value="Radical_SAM_PqqE_MftC-like"/>
</dbReference>
<comment type="caution">
    <text evidence="9">The sequence shown here is derived from an EMBL/GenBank/DDBJ whole genome shotgun (WGS) entry which is preliminary data.</text>
</comment>
<evidence type="ECO:0000313" key="10">
    <source>
        <dbReference type="Proteomes" id="UP001576784"/>
    </source>
</evidence>